<dbReference type="PANTHER" id="PTHR43215:SF14">
    <property type="entry name" value="RADIAL SPOKE HEAD 1 HOMOLOG"/>
    <property type="match status" value="1"/>
</dbReference>
<dbReference type="EMBL" id="KI546159">
    <property type="protein sequence ID" value="EST42597.1"/>
    <property type="molecule type" value="Genomic_DNA"/>
</dbReference>
<protein>
    <recommendedName>
        <fullName evidence="4">MORN repeat-containing protein</fullName>
    </recommendedName>
</protein>
<dbReference type="VEuPathDB" id="GiardiaDB:SS50377_28043"/>
<evidence type="ECO:0000313" key="2">
    <source>
        <dbReference type="EMBL" id="KAH0570068.1"/>
    </source>
</evidence>
<name>V6LDN7_9EUKA</name>
<accession>V6LDN7</accession>
<reference evidence="2" key="2">
    <citation type="submission" date="2020-12" db="EMBL/GenBank/DDBJ databases">
        <title>New Spironucleus salmonicida genome in near-complete chromosomes.</title>
        <authorList>
            <person name="Xu F."/>
            <person name="Kurt Z."/>
            <person name="Jimenez-Gonzalez A."/>
            <person name="Astvaldsson A."/>
            <person name="Andersson J.O."/>
            <person name="Svard S.G."/>
        </authorList>
    </citation>
    <scope>NUCLEOTIDE SEQUENCE</scope>
    <source>
        <strain evidence="2">ATCC 50377</strain>
    </source>
</reference>
<sequence length="529" mass="60533">MRKLQFQDKRFYGQLKQNLVNGYGVMHTSEFTYDGYFLHGEFHGLGSLNVKDHYFYRGNFINGSFQNHGYLLSYKKNIEYEGEFITGQMHGFGRLKRKNIYFEGHFNQNHYHFGLIKDDSGAHPFKFLGSFRQNKPHAGCLWTTINDQKVKIQTTFSTDLVPAQQGLISTQRYKILYDTYQSSEICTVFKFLEILLSRSAQDISIAPSGDFRLQQQRISINVRKTFPNGAFYVGNTVNLVPENTGIFYFGRTDCLVGQFYNGFFQCGRTEFRVGNAVFVQTRLMAKFKRAQIQFLDRPQTTAFLRQRDGTGDELDDKIVGQLSFSLRNGLQRDCAREALPTVINYCAEGIDFQGEVAPRAMRTCKIRAGSALVEAEFSGGVLNGNCVIQKNSIYGFCFFRSGKKEGRAEWRHKNFVYQFDYQNDIIMQMRLVDIQSGEFVIQSLTQRVLALGTSEGCLVVGRVDSGVAVLYKNAAFGYVFKRALEDLRWVSLQKVLINDDEVVLENGDLRSGFWCLQTQDLKCSIAEIE</sequence>
<dbReference type="OrthoDB" id="423343at2759"/>
<dbReference type="SUPFAM" id="SSF82185">
    <property type="entry name" value="Histone H3 K4-specific methyltransferase SET7/9 N-terminal domain"/>
    <property type="match status" value="2"/>
</dbReference>
<dbReference type="PANTHER" id="PTHR43215">
    <property type="entry name" value="RADIAL SPOKE HEAD 1 HOMOLOG"/>
    <property type="match status" value="1"/>
</dbReference>
<evidence type="ECO:0000313" key="3">
    <source>
        <dbReference type="Proteomes" id="UP000018208"/>
    </source>
</evidence>
<keyword evidence="3" id="KW-1185">Reference proteome</keyword>
<gene>
    <name evidence="1" type="ORF">SS50377_17916</name>
    <name evidence="2" type="ORF">SS50377_28043</name>
</gene>
<dbReference type="AlphaFoldDB" id="V6LDN7"/>
<dbReference type="EMBL" id="AUWU02000008">
    <property type="protein sequence ID" value="KAH0570068.1"/>
    <property type="molecule type" value="Genomic_DNA"/>
</dbReference>
<organism evidence="1">
    <name type="scientific">Spironucleus salmonicida</name>
    <dbReference type="NCBI Taxonomy" id="348837"/>
    <lineage>
        <taxon>Eukaryota</taxon>
        <taxon>Metamonada</taxon>
        <taxon>Diplomonadida</taxon>
        <taxon>Hexamitidae</taxon>
        <taxon>Hexamitinae</taxon>
        <taxon>Spironucleus</taxon>
    </lineage>
</organism>
<proteinExistence type="predicted"/>
<evidence type="ECO:0008006" key="4">
    <source>
        <dbReference type="Google" id="ProtNLM"/>
    </source>
</evidence>
<dbReference type="Proteomes" id="UP000018208">
    <property type="component" value="Unassembled WGS sequence"/>
</dbReference>
<reference evidence="1 2" key="1">
    <citation type="journal article" date="2014" name="PLoS Genet.">
        <title>The Genome of Spironucleus salmonicida Highlights a Fish Pathogen Adapted to Fluctuating Environments.</title>
        <authorList>
            <person name="Xu F."/>
            <person name="Jerlstrom-Hultqvist J."/>
            <person name="Einarsson E."/>
            <person name="Astvaldsson A."/>
            <person name="Svard S.G."/>
            <person name="Andersson J.O."/>
        </authorList>
    </citation>
    <scope>NUCLEOTIDE SEQUENCE</scope>
    <source>
        <strain evidence="2">ATCC 50377</strain>
    </source>
</reference>
<evidence type="ECO:0000313" key="1">
    <source>
        <dbReference type="EMBL" id="EST42597.1"/>
    </source>
</evidence>